<dbReference type="Gene3D" id="1.10.630.10">
    <property type="entry name" value="Cytochrome P450"/>
    <property type="match status" value="1"/>
</dbReference>
<keyword evidence="6 7" id="KW-0349">Heme</keyword>
<evidence type="ECO:0000256" key="7">
    <source>
        <dbReference type="RuleBase" id="RU000461"/>
    </source>
</evidence>
<dbReference type="AlphaFoldDB" id="A0A194V510"/>
<evidence type="ECO:0000256" key="2">
    <source>
        <dbReference type="ARBA" id="ARBA00022723"/>
    </source>
</evidence>
<evidence type="ECO:0000256" key="6">
    <source>
        <dbReference type="PIRSR" id="PIRSR602401-1"/>
    </source>
</evidence>
<dbReference type="EMBL" id="KN714723">
    <property type="protein sequence ID" value="KUI59032.1"/>
    <property type="molecule type" value="Genomic_DNA"/>
</dbReference>
<dbReference type="InterPro" id="IPR017972">
    <property type="entry name" value="Cyt_P450_CS"/>
</dbReference>
<feature type="compositionally biased region" description="Basic and acidic residues" evidence="8">
    <location>
        <begin position="297"/>
        <end position="307"/>
    </location>
</feature>
<name>A0A194V510_CYTMA</name>
<dbReference type="GO" id="GO:0016705">
    <property type="term" value="F:oxidoreductase activity, acting on paired donors, with incorporation or reduction of molecular oxygen"/>
    <property type="evidence" value="ECO:0007669"/>
    <property type="project" value="InterPro"/>
</dbReference>
<reference evidence="10" key="1">
    <citation type="submission" date="2014-12" db="EMBL/GenBank/DDBJ databases">
        <title>Genome Sequence of Valsa Canker Pathogens Uncovers a Specific Adaption of Colonization on Woody Bark.</title>
        <authorList>
            <person name="Yin Z."/>
            <person name="Liu H."/>
            <person name="Gao X."/>
            <person name="Li Z."/>
            <person name="Song N."/>
            <person name="Ke X."/>
            <person name="Dai Q."/>
            <person name="Wu Y."/>
            <person name="Sun Y."/>
            <person name="Xu J.-R."/>
            <person name="Kang Z.K."/>
            <person name="Wang L."/>
            <person name="Huang L."/>
        </authorList>
    </citation>
    <scope>NUCLEOTIDE SEQUENCE [LARGE SCALE GENOMIC DNA]</scope>
    <source>
        <strain evidence="10">SXYL134</strain>
    </source>
</reference>
<evidence type="ECO:0000313" key="10">
    <source>
        <dbReference type="Proteomes" id="UP000078576"/>
    </source>
</evidence>
<gene>
    <name evidence="9" type="ORF">VP1G_06313</name>
</gene>
<dbReference type="Pfam" id="PF00067">
    <property type="entry name" value="p450"/>
    <property type="match status" value="1"/>
</dbReference>
<dbReference type="PANTHER" id="PTHR46300">
    <property type="entry name" value="P450, PUTATIVE (EUROFUNG)-RELATED-RELATED"/>
    <property type="match status" value="1"/>
</dbReference>
<keyword evidence="2 6" id="KW-0479">Metal-binding</keyword>
<dbReference type="PANTHER" id="PTHR46300:SF2">
    <property type="entry name" value="CYTOCHROME P450 MONOOXYGENASE ALNH-RELATED"/>
    <property type="match status" value="1"/>
</dbReference>
<evidence type="ECO:0000313" key="9">
    <source>
        <dbReference type="EMBL" id="KUI59032.1"/>
    </source>
</evidence>
<dbReference type="InterPro" id="IPR036396">
    <property type="entry name" value="Cyt_P450_sf"/>
</dbReference>
<dbReference type="InterPro" id="IPR050364">
    <property type="entry name" value="Cytochrome_P450_fung"/>
</dbReference>
<proteinExistence type="inferred from homology"/>
<keyword evidence="5 7" id="KW-0503">Monooxygenase</keyword>
<dbReference type="GO" id="GO:0020037">
    <property type="term" value="F:heme binding"/>
    <property type="evidence" value="ECO:0007669"/>
    <property type="project" value="InterPro"/>
</dbReference>
<evidence type="ECO:0000256" key="8">
    <source>
        <dbReference type="SAM" id="MobiDB-lite"/>
    </source>
</evidence>
<feature type="region of interest" description="Disordered" evidence="8">
    <location>
        <begin position="288"/>
        <end position="310"/>
    </location>
</feature>
<feature type="binding site" description="axial binding residue" evidence="6">
    <location>
        <position position="343"/>
    </location>
    <ligand>
        <name>heme</name>
        <dbReference type="ChEBI" id="CHEBI:30413"/>
    </ligand>
    <ligandPart>
        <name>Fe</name>
        <dbReference type="ChEBI" id="CHEBI:18248"/>
    </ligandPart>
</feature>
<dbReference type="STRING" id="694573.A0A194V510"/>
<dbReference type="InterPro" id="IPR001128">
    <property type="entry name" value="Cyt_P450"/>
</dbReference>
<dbReference type="GO" id="GO:0005506">
    <property type="term" value="F:iron ion binding"/>
    <property type="evidence" value="ECO:0007669"/>
    <property type="project" value="InterPro"/>
</dbReference>
<comment type="similarity">
    <text evidence="1 7">Belongs to the cytochrome P450 family.</text>
</comment>
<evidence type="ECO:0000256" key="3">
    <source>
        <dbReference type="ARBA" id="ARBA00023002"/>
    </source>
</evidence>
<dbReference type="InterPro" id="IPR002401">
    <property type="entry name" value="Cyt_P450_E_grp-I"/>
</dbReference>
<comment type="cofactor">
    <cofactor evidence="6">
        <name>heme</name>
        <dbReference type="ChEBI" id="CHEBI:30413"/>
    </cofactor>
</comment>
<evidence type="ECO:0000256" key="4">
    <source>
        <dbReference type="ARBA" id="ARBA00023004"/>
    </source>
</evidence>
<accession>A0A194V510</accession>
<dbReference type="SUPFAM" id="SSF48264">
    <property type="entry name" value="Cytochrome P450"/>
    <property type="match status" value="1"/>
</dbReference>
<evidence type="ECO:0000256" key="5">
    <source>
        <dbReference type="ARBA" id="ARBA00023033"/>
    </source>
</evidence>
<dbReference type="PRINTS" id="PR00463">
    <property type="entry name" value="EP450I"/>
</dbReference>
<keyword evidence="4 6" id="KW-0408">Iron</keyword>
<dbReference type="Proteomes" id="UP000078576">
    <property type="component" value="Unassembled WGS sequence"/>
</dbReference>
<keyword evidence="10" id="KW-1185">Reference proteome</keyword>
<sequence>MSSPSRQGRTYTWYCHVMVPSGGVQGRRLSSNLSDKEVDKLVSVQDAESSQLMWELLNSCGGGEGREGLTAYYRGKDSDPQSRALRFFTVQEEWAGILYQGQAPPVDIFPWAARRFYHELLSETQARVTAGKPADYFLGRLIRDQEEAVQSGRAKDVYSQLELDYIGCFLLEGGADTTAAAFETFLLAMAAYLEIQKLAQEEVDKVFRPENMPHLAEGETLPFLKACFLEALRWRSPFPTAFPHADTADDTYQGCSIPKGTTIIANAWAISHDPDEFEDPDTFHPQRYLDSPFGIKSKPEKDKRVEDGEGYGAALGTKAVDSSEASSSGRRQTYAFGAGRRVCAGHRMAENSTMMLMAKTMWCFDVVYGGDEETGCQCSHRLEGFHHHGAEVVPC</sequence>
<evidence type="ECO:0000256" key="1">
    <source>
        <dbReference type="ARBA" id="ARBA00010617"/>
    </source>
</evidence>
<dbReference type="PROSITE" id="PS00086">
    <property type="entry name" value="CYTOCHROME_P450"/>
    <property type="match status" value="1"/>
</dbReference>
<dbReference type="GO" id="GO:0004497">
    <property type="term" value="F:monooxygenase activity"/>
    <property type="evidence" value="ECO:0007669"/>
    <property type="project" value="UniProtKB-KW"/>
</dbReference>
<dbReference type="OrthoDB" id="1103324at2759"/>
<organism evidence="9 10">
    <name type="scientific">Cytospora mali</name>
    <name type="common">Apple Valsa canker fungus</name>
    <name type="synonym">Valsa mali</name>
    <dbReference type="NCBI Taxonomy" id="578113"/>
    <lineage>
        <taxon>Eukaryota</taxon>
        <taxon>Fungi</taxon>
        <taxon>Dikarya</taxon>
        <taxon>Ascomycota</taxon>
        <taxon>Pezizomycotina</taxon>
        <taxon>Sordariomycetes</taxon>
        <taxon>Sordariomycetidae</taxon>
        <taxon>Diaporthales</taxon>
        <taxon>Cytosporaceae</taxon>
        <taxon>Cytospora</taxon>
    </lineage>
</organism>
<keyword evidence="3 7" id="KW-0560">Oxidoreductase</keyword>
<protein>
    <submittedName>
        <fullName evidence="9">O-methylsterigmatocystin oxidoreductase</fullName>
    </submittedName>
</protein>